<comment type="similarity">
    <text evidence="1">Belongs to the bacterial secretin family.</text>
</comment>
<feature type="compositionally biased region" description="Polar residues" evidence="2">
    <location>
        <begin position="662"/>
        <end position="671"/>
    </location>
</feature>
<dbReference type="Pfam" id="PF13629">
    <property type="entry name" value="T2SS-T3SS_pil_N"/>
    <property type="match status" value="1"/>
</dbReference>
<evidence type="ECO:0000259" key="3">
    <source>
        <dbReference type="Pfam" id="PF00263"/>
    </source>
</evidence>
<dbReference type="InterPro" id="IPR001775">
    <property type="entry name" value="GspD/PilQ"/>
</dbReference>
<feature type="compositionally biased region" description="Pro residues" evidence="2">
    <location>
        <begin position="684"/>
        <end position="702"/>
    </location>
</feature>
<comment type="caution">
    <text evidence="5">The sequence shown here is derived from an EMBL/GenBank/DDBJ whole genome shotgun (WGS) entry which is preliminary data.</text>
</comment>
<feature type="region of interest" description="Disordered" evidence="2">
    <location>
        <begin position="620"/>
        <end position="772"/>
    </location>
</feature>
<dbReference type="InterPro" id="IPR050810">
    <property type="entry name" value="Bact_Secretion_Sys_Channel"/>
</dbReference>
<evidence type="ECO:0000313" key="5">
    <source>
        <dbReference type="EMBL" id="ODA27880.1"/>
    </source>
</evidence>
<evidence type="ECO:0000313" key="6">
    <source>
        <dbReference type="Proteomes" id="UP000094828"/>
    </source>
</evidence>
<dbReference type="EMBL" id="LYDR01000159">
    <property type="protein sequence ID" value="ODA27880.1"/>
    <property type="molecule type" value="Genomic_DNA"/>
</dbReference>
<dbReference type="Proteomes" id="UP000094828">
    <property type="component" value="Unassembled WGS sequence"/>
</dbReference>
<reference evidence="5 6" key="1">
    <citation type="submission" date="2016-05" db="EMBL/GenBank/DDBJ databases">
        <title>Genomic and physiological characterization of Planctopirus sp. isolated from fresh water lake.</title>
        <authorList>
            <person name="Subhash Y."/>
            <person name="Ramana C."/>
        </authorList>
    </citation>
    <scope>NUCLEOTIDE SEQUENCE [LARGE SCALE GENOMIC DNA]</scope>
    <source>
        <strain evidence="5 6">JC280</strain>
    </source>
</reference>
<feature type="domain" description="Pilus formation protein N-terminal" evidence="4">
    <location>
        <begin position="173"/>
        <end position="241"/>
    </location>
</feature>
<proteinExistence type="inferred from homology"/>
<dbReference type="STRING" id="1841610.A6X21_15130"/>
<organism evidence="5 6">
    <name type="scientific">Planctopirus hydrillae</name>
    <dbReference type="NCBI Taxonomy" id="1841610"/>
    <lineage>
        <taxon>Bacteria</taxon>
        <taxon>Pseudomonadati</taxon>
        <taxon>Planctomycetota</taxon>
        <taxon>Planctomycetia</taxon>
        <taxon>Planctomycetales</taxon>
        <taxon>Planctomycetaceae</taxon>
        <taxon>Planctopirus</taxon>
    </lineage>
</organism>
<evidence type="ECO:0000256" key="2">
    <source>
        <dbReference type="SAM" id="MobiDB-lite"/>
    </source>
</evidence>
<dbReference type="GO" id="GO:0009306">
    <property type="term" value="P:protein secretion"/>
    <property type="evidence" value="ECO:0007669"/>
    <property type="project" value="InterPro"/>
</dbReference>
<dbReference type="PRINTS" id="PR01032">
    <property type="entry name" value="PHAGEIV"/>
</dbReference>
<evidence type="ECO:0000256" key="1">
    <source>
        <dbReference type="RuleBase" id="RU004003"/>
    </source>
</evidence>
<dbReference type="InterPro" id="IPR032789">
    <property type="entry name" value="T2SS-T3SS_pil_N"/>
</dbReference>
<evidence type="ECO:0000259" key="4">
    <source>
        <dbReference type="Pfam" id="PF13629"/>
    </source>
</evidence>
<accession>A0A1C3E3S6</accession>
<feature type="region of interest" description="Disordered" evidence="2">
    <location>
        <begin position="61"/>
        <end position="98"/>
    </location>
</feature>
<feature type="compositionally biased region" description="Polar residues" evidence="2">
    <location>
        <begin position="704"/>
        <end position="750"/>
    </location>
</feature>
<keyword evidence="6" id="KW-1185">Reference proteome</keyword>
<dbReference type="Pfam" id="PF00263">
    <property type="entry name" value="Secretin"/>
    <property type="match status" value="1"/>
</dbReference>
<feature type="compositionally biased region" description="Low complexity" evidence="2">
    <location>
        <begin position="757"/>
        <end position="766"/>
    </location>
</feature>
<protein>
    <submittedName>
        <fullName evidence="5">Type II and III secretion system protein</fullName>
    </submittedName>
</protein>
<dbReference type="PANTHER" id="PTHR30332:SF17">
    <property type="entry name" value="TYPE IV PILIATION SYSTEM PROTEIN DR_0774-RELATED"/>
    <property type="match status" value="1"/>
</dbReference>
<dbReference type="InterPro" id="IPR004846">
    <property type="entry name" value="T2SS/T3SS_dom"/>
</dbReference>
<dbReference type="RefSeq" id="WP_068853534.1">
    <property type="nucleotide sequence ID" value="NZ_LYDR01000159.1"/>
</dbReference>
<name>A0A1C3E3S6_9PLAN</name>
<dbReference type="OrthoDB" id="9775455at2"/>
<dbReference type="PRINTS" id="PR00811">
    <property type="entry name" value="BCTERIALGSPD"/>
</dbReference>
<dbReference type="PANTHER" id="PTHR30332">
    <property type="entry name" value="PROBABLE GENERAL SECRETION PATHWAY PROTEIN D"/>
    <property type="match status" value="1"/>
</dbReference>
<feature type="domain" description="Type II/III secretion system secretin-like" evidence="3">
    <location>
        <begin position="424"/>
        <end position="584"/>
    </location>
</feature>
<sequence>MLTVYRPTRAKLYRDGYQTESGLLRPTWQESLQQGLRALLLCLIGTGTCFAQYPGGHSASYSQQQMAPAGYTREAQSQPEGRYQGHSPSHPQSPAGYGYPVVNTQYQVPASRNGEIQIPRGNIQPVQYQPVPAVNALPLPQRAVPVRTVQDSNQSDTARQLHRLIESMPSSEEDLEVIHRRSQLIVTRANVIRAAIADPNVIDVVQYGPREISIIGVSRGTTTLTLWFEGAAEPLIYLVKVIRDPALDFQRRLDYGKLEKKLQTLFPNSKVYLIPMSYKIVVRGQARDAEEAAHILSIVRGEVINQEGSLGGPQPFLGGLGGDLGGGSSAIDNGAIGGIGNSFGGSNDLAAGFIINELRVPGEFQVSLTVRIAELNRSEMFKAGADISVLFNGSQLIESSLTGGAATLGGIFDNGDVSILLDWLKTNGIGKILVEPRLTVLSGRQARFLAGGEFAVPTIIGIAGAQGQSTTFRGFGTSVLVTPTVLDRDLIRLSTIAEYSDLNQANSVQGIPGTNARRIDTTVEMREGQTLALAGLYSHLMKTNISKIPFLGDIPKIGPALFSRKEKTQDENELLILITPDIVRPMDPEEVPPVPGFEVTYPGDHEFFWYNRIEGTPDTGHYQVPPYGSGSNGTNVGYQHFNPGPASPSYGPQPVGPQPGGMNQSGPNQGVQPAPGGYSVPQHAYPPTPGPAQPRPSTPLMPTPISSNNYGSQGNRSGYTPGSRYPGNQPSSQIQQTGMQQAENAGQPGNTYGRGGYSAPSASSAGSGAGRR</sequence>
<gene>
    <name evidence="5" type="ORF">A6X21_15130</name>
</gene>
<dbReference type="AlphaFoldDB" id="A0A1C3E3S6"/>
<dbReference type="GO" id="GO:0015627">
    <property type="term" value="C:type II protein secretion system complex"/>
    <property type="evidence" value="ECO:0007669"/>
    <property type="project" value="TreeGrafter"/>
</dbReference>